<keyword evidence="2 4" id="KW-0067">ATP-binding</keyword>
<name>A0ABV9NSA6_9GAMM</name>
<dbReference type="PANTHER" id="PTHR43514">
    <property type="entry name" value="ABC TRANSPORTER I FAMILY MEMBER 10"/>
    <property type="match status" value="1"/>
</dbReference>
<keyword evidence="5" id="KW-1185">Reference proteome</keyword>
<keyword evidence="1" id="KW-0547">Nucleotide-binding</keyword>
<evidence type="ECO:0000259" key="3">
    <source>
        <dbReference type="PROSITE" id="PS50893"/>
    </source>
</evidence>
<dbReference type="SUPFAM" id="SSF52540">
    <property type="entry name" value="P-loop containing nucleoside triphosphate hydrolases"/>
    <property type="match status" value="1"/>
</dbReference>
<gene>
    <name evidence="4" type="ORF">ACFO3Q_14655</name>
</gene>
<dbReference type="PANTHER" id="PTHR43514:SF4">
    <property type="entry name" value="ABC TRANSPORTER I FAMILY MEMBER 10"/>
    <property type="match status" value="1"/>
</dbReference>
<dbReference type="Pfam" id="PF00005">
    <property type="entry name" value="ABC_tran"/>
    <property type="match status" value="1"/>
</dbReference>
<dbReference type="InterPro" id="IPR027417">
    <property type="entry name" value="P-loop_NTPase"/>
</dbReference>
<dbReference type="Proteomes" id="UP001595892">
    <property type="component" value="Unassembled WGS sequence"/>
</dbReference>
<dbReference type="InterPro" id="IPR003593">
    <property type="entry name" value="AAA+_ATPase"/>
</dbReference>
<dbReference type="PROSITE" id="PS00211">
    <property type="entry name" value="ABC_TRANSPORTER_1"/>
    <property type="match status" value="1"/>
</dbReference>
<organism evidence="4 5">
    <name type="scientific">Coralloluteibacterium thermophilum</name>
    <dbReference type="NCBI Taxonomy" id="2707049"/>
    <lineage>
        <taxon>Bacteria</taxon>
        <taxon>Pseudomonadati</taxon>
        <taxon>Pseudomonadota</taxon>
        <taxon>Gammaproteobacteria</taxon>
        <taxon>Lysobacterales</taxon>
        <taxon>Lysobacteraceae</taxon>
        <taxon>Coralloluteibacterium</taxon>
    </lineage>
</organism>
<dbReference type="GO" id="GO:0005524">
    <property type="term" value="F:ATP binding"/>
    <property type="evidence" value="ECO:0007669"/>
    <property type="project" value="UniProtKB-KW"/>
</dbReference>
<evidence type="ECO:0000256" key="1">
    <source>
        <dbReference type="ARBA" id="ARBA00022741"/>
    </source>
</evidence>
<dbReference type="InterPro" id="IPR050334">
    <property type="entry name" value="Molybdenum_import_ModC"/>
</dbReference>
<evidence type="ECO:0000313" key="4">
    <source>
        <dbReference type="EMBL" id="MFC4729408.1"/>
    </source>
</evidence>
<dbReference type="InterPro" id="IPR017871">
    <property type="entry name" value="ABC_transporter-like_CS"/>
</dbReference>
<sequence length="208" mass="23045">MDIDVDLARGDWRRRVRIRSEARVIALSGHSGAGKTSLLYAIAGLLRPRDGHIRIGGARLFDAAAGIDLPVHRRRIGYVFQDARLFPHRDVRANLLYGARRRRGEAGTAPAARLDEVVALLGIEALLRRRPAGLSGGEAQRVAIGRALLSQPQVLLFDEPLSALDAARRAELLPYLRRVRDETRIPLVYVSHAADEIRQLTDAVFILD</sequence>
<feature type="domain" description="ABC transporter" evidence="3">
    <location>
        <begin position="2"/>
        <end position="208"/>
    </location>
</feature>
<comment type="caution">
    <text evidence="4">The sequence shown here is derived from an EMBL/GenBank/DDBJ whole genome shotgun (WGS) entry which is preliminary data.</text>
</comment>
<dbReference type="EMBL" id="JBHSGG010000043">
    <property type="protein sequence ID" value="MFC4729408.1"/>
    <property type="molecule type" value="Genomic_DNA"/>
</dbReference>
<proteinExistence type="predicted"/>
<dbReference type="InterPro" id="IPR003439">
    <property type="entry name" value="ABC_transporter-like_ATP-bd"/>
</dbReference>
<evidence type="ECO:0000313" key="5">
    <source>
        <dbReference type="Proteomes" id="UP001595892"/>
    </source>
</evidence>
<evidence type="ECO:0000256" key="2">
    <source>
        <dbReference type="ARBA" id="ARBA00022840"/>
    </source>
</evidence>
<dbReference type="SMART" id="SM00382">
    <property type="entry name" value="AAA"/>
    <property type="match status" value="1"/>
</dbReference>
<dbReference type="Gene3D" id="3.40.50.300">
    <property type="entry name" value="P-loop containing nucleotide triphosphate hydrolases"/>
    <property type="match status" value="1"/>
</dbReference>
<reference evidence="5" key="1">
    <citation type="journal article" date="2019" name="Int. J. Syst. Evol. Microbiol.">
        <title>The Global Catalogue of Microorganisms (GCM) 10K type strain sequencing project: providing services to taxonomists for standard genome sequencing and annotation.</title>
        <authorList>
            <consortium name="The Broad Institute Genomics Platform"/>
            <consortium name="The Broad Institute Genome Sequencing Center for Infectious Disease"/>
            <person name="Wu L."/>
            <person name="Ma J."/>
        </authorList>
    </citation>
    <scope>NUCLEOTIDE SEQUENCE [LARGE SCALE GENOMIC DNA]</scope>
    <source>
        <strain evidence="5">CGMCC 1.13574</strain>
    </source>
</reference>
<dbReference type="PROSITE" id="PS50893">
    <property type="entry name" value="ABC_TRANSPORTER_2"/>
    <property type="match status" value="1"/>
</dbReference>
<accession>A0ABV9NSA6</accession>
<dbReference type="RefSeq" id="WP_377005528.1">
    <property type="nucleotide sequence ID" value="NZ_JBHSGG010000043.1"/>
</dbReference>
<protein>
    <submittedName>
        <fullName evidence="4">ATP-binding cassette domain-containing protein</fullName>
    </submittedName>
</protein>